<dbReference type="RefSeq" id="XP_038803860.1">
    <property type="nucleotide sequence ID" value="XM_038959825.1"/>
</dbReference>
<reference evidence="1 2" key="1">
    <citation type="journal article" date="2020" name="Genome Biol. Evol.">
        <title>Comparative genomics of Sclerotiniaceae.</title>
        <authorList>
            <person name="Valero Jimenez C.A."/>
            <person name="Steentjes M."/>
            <person name="Scholten O.E."/>
            <person name="Van Kan J.A.L."/>
        </authorList>
    </citation>
    <scope>NUCLEOTIDE SEQUENCE [LARGE SCALE GENOMIC DNA]</scope>
    <source>
        <strain evidence="1 2">B1</strain>
    </source>
</reference>
<gene>
    <name evidence="1" type="ORF">EAE98_012200</name>
</gene>
<protein>
    <recommendedName>
        <fullName evidence="3">Protein kinase domain-containing protein</fullName>
    </recommendedName>
</protein>
<dbReference type="EMBL" id="RCSX01000060">
    <property type="protein sequence ID" value="KAF7910245.1"/>
    <property type="molecule type" value="Genomic_DNA"/>
</dbReference>
<comment type="caution">
    <text evidence="1">The sequence shown here is derived from an EMBL/GenBank/DDBJ whole genome shotgun (WGS) entry which is preliminary data.</text>
</comment>
<keyword evidence="2" id="KW-1185">Reference proteome</keyword>
<accession>A0ABQ7I3U3</accession>
<evidence type="ECO:0000313" key="1">
    <source>
        <dbReference type="EMBL" id="KAF7910245.1"/>
    </source>
</evidence>
<proteinExistence type="predicted"/>
<organism evidence="1 2">
    <name type="scientific">Botrytis deweyae</name>
    <dbReference type="NCBI Taxonomy" id="2478750"/>
    <lineage>
        <taxon>Eukaryota</taxon>
        <taxon>Fungi</taxon>
        <taxon>Dikarya</taxon>
        <taxon>Ascomycota</taxon>
        <taxon>Pezizomycotina</taxon>
        <taxon>Leotiomycetes</taxon>
        <taxon>Helotiales</taxon>
        <taxon>Sclerotiniaceae</taxon>
        <taxon>Botrytis</taxon>
    </lineage>
</organism>
<dbReference type="GeneID" id="62238971"/>
<name>A0ABQ7I3U3_9HELO</name>
<evidence type="ECO:0000313" key="2">
    <source>
        <dbReference type="Proteomes" id="UP000783213"/>
    </source>
</evidence>
<dbReference type="Proteomes" id="UP000783213">
    <property type="component" value="Unassembled WGS sequence"/>
</dbReference>
<sequence>MSGVGASGGNVPTLVVHFEVKTENQIVSRILRLESSSLLVEMALLDLLWVGLCSLELLTGRNKAKLKEDLGIISVPRRAIWSDLEGPAFKRM</sequence>
<evidence type="ECO:0008006" key="3">
    <source>
        <dbReference type="Google" id="ProtNLM"/>
    </source>
</evidence>